<proteinExistence type="predicted"/>
<gene>
    <name evidence="1" type="ORF">Pint_14934</name>
</gene>
<keyword evidence="2" id="KW-1185">Reference proteome</keyword>
<sequence length="1892" mass="188839">MFGSTNTFGQSSSSPFGSQSVFEQINNASNNPFAPKPFGTTTPFGPTTSSVFGGTSTGVFGAAQSSSPFSSATTFGASSSPDFGNSMPAFGASSTPAFGSSSAFDCSSVFGAKPAFGSGSSPTQTSPFGGTTQQSQPAFGSSLFGSSAPFGASSQSAFGANSTPAFGSTSTPAFGAASTSAFGAASTPAFGCSTPDFGATSSPAFGATSTPAFGSTGTSFGASSAPTFGSGGAFGASSTPPFGSSSTPAFGASSTPAFGASSTHAFGASSAPAFGASSAPAFGASSTPAFGASSTASFSFGSLPAFGQSTSAFGSSPFGTSTSPFGAQSSPFRSQATTPTFDSTPFGQSNFGGQRGGSRMAGYTRTTEVDTGSCTQAAGMLESISAMPVYKDKSHEKLRWEDCQLGGKGGPLPAGQSAGGIGFGVSAAPSSPFTPSSVFGASSASPFSSTTSSNLFAPKTSTFTGSSFGTATSAAFGTSPFGVSSTPNPFGSTSSAAPSIFGHGPTSTSALGANSPLSTFGSSSSLFNSTAAQGAMSSFGFGMNFCNQSSPLFSSAAPGQTGSGFGLATSSFGNSSTMSLFGTSNLFSTPSTGFSCGIFLSTPSLASSSTALFGQPTRVLELIAVKAITGNLSCAALPSVSMPFQLCQPAQSGGAFGFSNLGQTQAGGPLPAGQSAGVGFGVSVVPSNPFAPSSVFGQSNFGGQGGGSRVAAYTPTTEADTGSGTQPAGKLESISAMPVYKDKSHEELRWEDYQLGGGSLPAGQSAGGIGFGVSAAPSSPFAPSSVFGQSNFGGQCGGSRVATYTPKTEADTANGRALPAAFGQSSSSPFGSQSVFGQTNNASNNPFAPKPFGTTTPFGSTTSSVFGGTSTGVFGAAQSSSPFSSTTTFGASSSPAFGNSMPAFGASSTPAFGGSSSAFGGSSVFGAKPAFGFGSTPTQTSPFGGTTQQSQPAFGSSLFGSSTPFGASSQSAFGATSTPAFGSTSTPAFGAASTPAFGAASTPAFGATSTPAFGATSSPAFGATSTPAFGSTGTSFGASSAPAFGSGGAFGASSTPLFGSSSTPAFGASSTPAFGASSTPAFGASSAPAFGASSAPTFGASSTPAFGASSTASFSFGSSPSFGQSASAFGSSPFGTSTSPFGAQSSPFGSQATTPTFGSTPFGQSNFGGQRGGSRMAGYTPTTEADTGSGTQAAGKLESISAMPVYKDKSHEELRWEDYQLGDKGGPLPAGQSAGGIGFGVSAAPSSPFAPSSVFGASSASPFSSTTSSNLFAPKTSTFTGSSFGTTTSAAFGTSPFGVSSTPNPFGSTSSAAPSIFGHGPTSTSAFGANSSPSTFGSSPSLFNSTAAQGTMSSFGSGMNFGSQSSPLFSSAAPGQTGSGFGLSTSSFGNSNTMSSFGTSNLFSTPSTGFSGGMFSSTPSLAPSSTALFGQPTRVLELIAVKAITGNLSCAALSSVSMPFQLGQPAQTGGAFGFSNLGQTQAVGNTSNFTGMLGTLGQNNFGQPSATQSSVAVQPIAVTNPFGTLPAMPQMSIGRAGTSPSIQYGISSMPAVEKSAPVRISSLLTSRHLSQRRIRLPARKYNPKNDGLKVPFFSDDEETPSTPKADALFIPRENPRALVIRPTEQFPLGVSAAKTSSLKDTSRVPENGKIPEDGSITEDKEKNPLENGAVKERVHPVKIDHKLNGVHDDHTVQRDDSYMTLGGHRAGEAAIVYEHGANIEALMPKLRRSDYYTEPRIQELAAKERAEPGYCRRVKDFVVGRHGYGSIKFLGETDVRRLDLESLVQFNNREVIVYMDDSKKPPVGQGLNKPAEVTLLNIKCFDKKTGIQYTEGPKIDKYKEMLKRKAEDQGAAFLSYDPVKGEWKFRVNHFSEYKLEDEEEEEDQNGCVAPGC</sequence>
<organism evidence="1 2">
    <name type="scientific">Pistacia integerrima</name>
    <dbReference type="NCBI Taxonomy" id="434235"/>
    <lineage>
        <taxon>Eukaryota</taxon>
        <taxon>Viridiplantae</taxon>
        <taxon>Streptophyta</taxon>
        <taxon>Embryophyta</taxon>
        <taxon>Tracheophyta</taxon>
        <taxon>Spermatophyta</taxon>
        <taxon>Magnoliopsida</taxon>
        <taxon>eudicotyledons</taxon>
        <taxon>Gunneridae</taxon>
        <taxon>Pentapetalae</taxon>
        <taxon>rosids</taxon>
        <taxon>malvids</taxon>
        <taxon>Sapindales</taxon>
        <taxon>Anacardiaceae</taxon>
        <taxon>Pistacia</taxon>
    </lineage>
</organism>
<accession>A0ACC0ZBC9</accession>
<evidence type="ECO:0000313" key="2">
    <source>
        <dbReference type="Proteomes" id="UP001163603"/>
    </source>
</evidence>
<dbReference type="Proteomes" id="UP001163603">
    <property type="component" value="Chromosome 2"/>
</dbReference>
<name>A0ACC0ZBC9_9ROSI</name>
<comment type="caution">
    <text evidence="1">The sequence shown here is derived from an EMBL/GenBank/DDBJ whole genome shotgun (WGS) entry which is preliminary data.</text>
</comment>
<evidence type="ECO:0000313" key="1">
    <source>
        <dbReference type="EMBL" id="KAJ0047771.1"/>
    </source>
</evidence>
<reference evidence="2" key="1">
    <citation type="journal article" date="2023" name="G3 (Bethesda)">
        <title>Genome assembly and association tests identify interacting loci associated with vigor, precocity, and sex in interspecific pistachio rootstocks.</title>
        <authorList>
            <person name="Palmer W."/>
            <person name="Jacygrad E."/>
            <person name="Sagayaradj S."/>
            <person name="Cavanaugh K."/>
            <person name="Han R."/>
            <person name="Bertier L."/>
            <person name="Beede B."/>
            <person name="Kafkas S."/>
            <person name="Golino D."/>
            <person name="Preece J."/>
            <person name="Michelmore R."/>
        </authorList>
    </citation>
    <scope>NUCLEOTIDE SEQUENCE [LARGE SCALE GENOMIC DNA]</scope>
</reference>
<dbReference type="EMBL" id="CM047737">
    <property type="protein sequence ID" value="KAJ0047771.1"/>
    <property type="molecule type" value="Genomic_DNA"/>
</dbReference>
<protein>
    <submittedName>
        <fullName evidence="1">Uncharacterized protein</fullName>
    </submittedName>
</protein>